<dbReference type="GO" id="GO:1901135">
    <property type="term" value="P:carbohydrate derivative metabolic process"/>
    <property type="evidence" value="ECO:0007669"/>
    <property type="project" value="InterPro"/>
</dbReference>
<gene>
    <name evidence="4" type="ORF">A3C19_01095</name>
</gene>
<comment type="caution">
    <text evidence="4">The sequence shown here is derived from an EMBL/GenBank/DDBJ whole genome shotgun (WGS) entry which is preliminary data.</text>
</comment>
<name>A0A1F6DNH6_9BACT</name>
<dbReference type="InterPro" id="IPR001347">
    <property type="entry name" value="SIS_dom"/>
</dbReference>
<dbReference type="GO" id="GO:0004347">
    <property type="term" value="F:glucose-6-phosphate isomerase activity"/>
    <property type="evidence" value="ECO:0007669"/>
    <property type="project" value="InterPro"/>
</dbReference>
<dbReference type="Pfam" id="PF10432">
    <property type="entry name" value="bact-PGI_C"/>
    <property type="match status" value="1"/>
</dbReference>
<dbReference type="AlphaFoldDB" id="A0A1F6DNH6"/>
<dbReference type="STRING" id="1798495.A3C19_01095"/>
<feature type="domain" description="SIS" evidence="3">
    <location>
        <begin position="12"/>
        <end position="145"/>
    </location>
</feature>
<dbReference type="SUPFAM" id="SSF53697">
    <property type="entry name" value="SIS domain"/>
    <property type="match status" value="1"/>
</dbReference>
<evidence type="ECO:0000256" key="2">
    <source>
        <dbReference type="ARBA" id="ARBA00023235"/>
    </source>
</evidence>
<comment type="similarity">
    <text evidence="1">Belongs to the PGI/PMI family.</text>
</comment>
<evidence type="ECO:0000259" key="3">
    <source>
        <dbReference type="PROSITE" id="PS51464"/>
    </source>
</evidence>
<proteinExistence type="inferred from homology"/>
<protein>
    <recommendedName>
        <fullName evidence="3">SIS domain-containing protein</fullName>
    </recommendedName>
</protein>
<dbReference type="GO" id="GO:0004476">
    <property type="term" value="F:mannose-6-phosphate isomerase activity"/>
    <property type="evidence" value="ECO:0007669"/>
    <property type="project" value="InterPro"/>
</dbReference>
<dbReference type="InterPro" id="IPR046348">
    <property type="entry name" value="SIS_dom_sf"/>
</dbReference>
<evidence type="ECO:0000313" key="5">
    <source>
        <dbReference type="Proteomes" id="UP000178532"/>
    </source>
</evidence>
<dbReference type="Proteomes" id="UP000178532">
    <property type="component" value="Unassembled WGS sequence"/>
</dbReference>
<keyword evidence="2" id="KW-0413">Isomerase</keyword>
<dbReference type="Gene3D" id="3.40.50.10490">
    <property type="entry name" value="Glucose-6-phosphate isomerase like protein, domain 1"/>
    <property type="match status" value="2"/>
</dbReference>
<evidence type="ECO:0000313" key="4">
    <source>
        <dbReference type="EMBL" id="OGG62562.1"/>
    </source>
</evidence>
<reference evidence="4 5" key="1">
    <citation type="journal article" date="2016" name="Nat. Commun.">
        <title>Thousands of microbial genomes shed light on interconnected biogeochemical processes in an aquifer system.</title>
        <authorList>
            <person name="Anantharaman K."/>
            <person name="Brown C.T."/>
            <person name="Hug L.A."/>
            <person name="Sharon I."/>
            <person name="Castelle C.J."/>
            <person name="Probst A.J."/>
            <person name="Thomas B.C."/>
            <person name="Singh A."/>
            <person name="Wilkins M.J."/>
            <person name="Karaoz U."/>
            <person name="Brodie E.L."/>
            <person name="Williams K.H."/>
            <person name="Hubbard S.S."/>
            <person name="Banfield J.F."/>
        </authorList>
    </citation>
    <scope>NUCLEOTIDE SEQUENCE [LARGE SCALE GENOMIC DNA]</scope>
</reference>
<dbReference type="InterPro" id="IPR019490">
    <property type="entry name" value="Glu6P/Mann6P_isomerase_C"/>
</dbReference>
<sequence>MRYQDLLQELAWKPVIEGGAMPQASRVVVGGMGGSALPANAARFLDPTLSLSTHRDYDLPEVVDTDALHIAISDSGNTVETLSFAKAAYEHGLKLAVIDAGGELADIAEKEVLPFVRVPSGLQPRDSLFYLLNALLALIGREDLRAALAAVSFDADAAEQESRSLAGTLTGALPLFYVSRTNGFLAYASKIHVNETAKMPAVANLFPELNHNEMQSFDSSAPEAVVALARFVLLRDANDDPRIARRMDVFAELMRARGRSVTEVPLLGATRAEQLARHWFVMHRTARMLAEARGVDPDTVSLVEDFKKRL</sequence>
<dbReference type="PROSITE" id="PS51464">
    <property type="entry name" value="SIS"/>
    <property type="match status" value="1"/>
</dbReference>
<evidence type="ECO:0000256" key="1">
    <source>
        <dbReference type="ARBA" id="ARBA00010523"/>
    </source>
</evidence>
<organism evidence="4 5">
    <name type="scientific">Candidatus Kaiserbacteria bacterium RIFCSPHIGHO2_02_FULL_54_22</name>
    <dbReference type="NCBI Taxonomy" id="1798495"/>
    <lineage>
        <taxon>Bacteria</taxon>
        <taxon>Candidatus Kaiseribacteriota</taxon>
    </lineage>
</organism>
<accession>A0A1F6DNH6</accession>
<dbReference type="GO" id="GO:0097367">
    <property type="term" value="F:carbohydrate derivative binding"/>
    <property type="evidence" value="ECO:0007669"/>
    <property type="project" value="InterPro"/>
</dbReference>
<dbReference type="GO" id="GO:0005975">
    <property type="term" value="P:carbohydrate metabolic process"/>
    <property type="evidence" value="ECO:0007669"/>
    <property type="project" value="InterPro"/>
</dbReference>
<dbReference type="EMBL" id="MFLI01000006">
    <property type="protein sequence ID" value="OGG62562.1"/>
    <property type="molecule type" value="Genomic_DNA"/>
</dbReference>